<evidence type="ECO:0000313" key="2">
    <source>
        <dbReference type="Proteomes" id="UP000184050"/>
    </source>
</evidence>
<organism evidence="1 2">
    <name type="scientific">Tangfeifania diversioriginum</name>
    <dbReference type="NCBI Taxonomy" id="1168035"/>
    <lineage>
        <taxon>Bacteria</taxon>
        <taxon>Pseudomonadati</taxon>
        <taxon>Bacteroidota</taxon>
        <taxon>Bacteroidia</taxon>
        <taxon>Marinilabiliales</taxon>
        <taxon>Prolixibacteraceae</taxon>
        <taxon>Tangfeifania</taxon>
    </lineage>
</organism>
<keyword evidence="2" id="KW-1185">Reference proteome</keyword>
<accession>A0A1M6P4V9</accession>
<dbReference type="AlphaFoldDB" id="A0A1M6P4V9"/>
<gene>
    <name evidence="1" type="ORF">SAMN05444280_1525</name>
</gene>
<protein>
    <submittedName>
        <fullName evidence="1">Uncharacterized protein</fullName>
    </submittedName>
</protein>
<dbReference type="RefSeq" id="WP_073173873.1">
    <property type="nucleotide sequence ID" value="NZ_FQZE01000052.1"/>
</dbReference>
<evidence type="ECO:0000313" key="1">
    <source>
        <dbReference type="EMBL" id="SHK02933.1"/>
    </source>
</evidence>
<proteinExistence type="predicted"/>
<sequence length="88" mass="10146">MEKITLSLHNASLKKQIKAYAQKRGLTVSGIVENYLQNLIKLERQNAETDYKLPGELDSLLDGIEVNDELQKKDYKTLRDEMYASRSE</sequence>
<dbReference type="Pfam" id="PF19891">
    <property type="entry name" value="DUF6364"/>
    <property type="match status" value="1"/>
</dbReference>
<reference evidence="1 2" key="1">
    <citation type="submission" date="2016-11" db="EMBL/GenBank/DDBJ databases">
        <authorList>
            <person name="Jaros S."/>
            <person name="Januszkiewicz K."/>
            <person name="Wedrychowicz H."/>
        </authorList>
    </citation>
    <scope>NUCLEOTIDE SEQUENCE [LARGE SCALE GENOMIC DNA]</scope>
    <source>
        <strain evidence="1 2">DSM 27063</strain>
    </source>
</reference>
<dbReference type="EMBL" id="FQZE01000052">
    <property type="protein sequence ID" value="SHK02933.1"/>
    <property type="molecule type" value="Genomic_DNA"/>
</dbReference>
<name>A0A1M6P4V9_9BACT</name>
<dbReference type="OrthoDB" id="6198066at2"/>
<dbReference type="Proteomes" id="UP000184050">
    <property type="component" value="Unassembled WGS sequence"/>
</dbReference>
<dbReference type="InterPro" id="IPR045944">
    <property type="entry name" value="DUF6364"/>
</dbReference>